<geneLocation type="plasmid" evidence="4">
    <name>psj52</name>
</geneLocation>
<sequence length="457" mass="52101">MIYNSDCDTVGKLKFDLESFASLEHKRNPFKLELPSLKSNAHLPTEKKVVIIGSGLIGIGLAARASHLGFNNDLVILDKNKNFAQNFHSRTNQINQKVMRSPYTHHLAPNEDIGLADFGRLKSKWLTHAEKKGLELARKFERSLPALDIFMKHTEGVVRIHDLQEKAFQFNVESISRDDKANKWIIKNKNGKVIKSKYVILALGQGYNNDNIFKSIKASKRNSHRVVITGGGNTAGHLILDSIRKGHKVDWVIRDELRFLCSDVPHKYFREEGQFEFLSKSIEERKQLLDEKLRGSCMLEHFHLFKKFIQQGLLNVHQHTLIDSYQENDQGLISCKLSTGKTVTCCELIKAHGLKPNNLPNIDPPIKKFGDYPILNDQTLEAKNHPNLFVSSIHSSLSLGPAAKLIDGARLANEKIFKTILQKERKNNCETTHDYKIKRPMWGQITAVSKPTKVWRY</sequence>
<evidence type="ECO:0000313" key="1">
    <source>
        <dbReference type="EMBL" id="AKG05838.1"/>
    </source>
</evidence>
<accession>K2GK31</accession>
<evidence type="ECO:0000313" key="2">
    <source>
        <dbReference type="EMBL" id="EKE30799.1"/>
    </source>
</evidence>
<dbReference type="EMBL" id="AMPQ01000040">
    <property type="protein sequence ID" value="EKE30799.1"/>
    <property type="molecule type" value="Genomic_DNA"/>
</dbReference>
<reference evidence="1 4" key="2">
    <citation type="submission" date="2015-06" db="EMBL/GenBank/DDBJ databases">
        <title>Salimicrobium jeotgali MJ3, isolated from Myulchi jeot, a traditional Korean fermented seafood.</title>
        <authorList>
            <person name="Kim K.H."/>
            <person name="Jeon C.O."/>
            <person name="Jin H.M."/>
        </authorList>
    </citation>
    <scope>NUCLEOTIDE SEQUENCE [LARGE SCALE GENOMIC DNA]</scope>
    <source>
        <strain evidence="1 4">MJ3</strain>
        <plasmid evidence="1">pSJ52</plasmid>
        <plasmid evidence="4">psj52</plasmid>
    </source>
</reference>
<dbReference type="Proteomes" id="UP000092654">
    <property type="component" value="Plasmid pSJ52"/>
</dbReference>
<dbReference type="SUPFAM" id="SSF51905">
    <property type="entry name" value="FAD/NAD(P)-binding domain"/>
    <property type="match status" value="2"/>
</dbReference>
<keyword evidence="1" id="KW-0614">Plasmid</keyword>
<geneLocation type="plasmid" evidence="1">
    <name>pSJ52</name>
</geneLocation>
<reference evidence="2 3" key="1">
    <citation type="journal article" date="2012" name="J. Bacteriol.">
        <title>Draft Genome Sequence of Salimicrobium sp. Strain MJ3, Isolated from Myulchi-Jeot, Korean Fermented Seafood.</title>
        <authorList>
            <person name="Lee S.H."/>
            <person name="Jung J.Y."/>
            <person name="Jeon C.O."/>
        </authorList>
    </citation>
    <scope>NUCLEOTIDE SEQUENCE [LARGE SCALE GENOMIC DNA]</scope>
    <source>
        <strain evidence="2 3">MJ3</strain>
    </source>
</reference>
<dbReference type="PANTHER" id="PTHR38663:SF1">
    <property type="entry name" value="L-ORNITHINE N(5)-MONOOXYGENASE"/>
    <property type="match status" value="1"/>
</dbReference>
<evidence type="ECO:0000313" key="3">
    <source>
        <dbReference type="Proteomes" id="UP000011746"/>
    </source>
</evidence>
<evidence type="ECO:0000313" key="4">
    <source>
        <dbReference type="Proteomes" id="UP000092654"/>
    </source>
</evidence>
<keyword evidence="3" id="KW-1185">Reference proteome</keyword>
<name>K2GK31_9BACI</name>
<dbReference type="AlphaFoldDB" id="K2GK31"/>
<dbReference type="Gene3D" id="3.50.50.60">
    <property type="entry name" value="FAD/NAD(P)-binding domain"/>
    <property type="match status" value="1"/>
</dbReference>
<dbReference type="Proteomes" id="UP000011746">
    <property type="component" value="Unassembled WGS sequence"/>
</dbReference>
<dbReference type="KEGG" id="sje:AAV35_013780"/>
<dbReference type="EMBL" id="CP011362">
    <property type="protein sequence ID" value="AKG05838.1"/>
    <property type="molecule type" value="Genomic_DNA"/>
</dbReference>
<proteinExistence type="predicted"/>
<gene>
    <name evidence="1" type="ORF">AAV35_013780</name>
    <name evidence="2" type="ORF">MJ3_11795</name>
</gene>
<dbReference type="Pfam" id="PF13738">
    <property type="entry name" value="Pyr_redox_3"/>
    <property type="match status" value="1"/>
</dbReference>
<dbReference type="eggNOG" id="COG0492">
    <property type="taxonomic scope" value="Bacteria"/>
</dbReference>
<dbReference type="RefSeq" id="WP_008591941.1">
    <property type="nucleotide sequence ID" value="NZ_AMPQ01000040.1"/>
</dbReference>
<organism evidence="2 3">
    <name type="scientific">Salimicrobium jeotgali</name>
    <dbReference type="NCBI Taxonomy" id="1230341"/>
    <lineage>
        <taxon>Bacteria</taxon>
        <taxon>Bacillati</taxon>
        <taxon>Bacillota</taxon>
        <taxon>Bacilli</taxon>
        <taxon>Bacillales</taxon>
        <taxon>Bacillaceae</taxon>
        <taxon>Salimicrobium</taxon>
    </lineage>
</organism>
<protein>
    <submittedName>
        <fullName evidence="2">FAD dependent oxidoreductase</fullName>
    </submittedName>
</protein>
<dbReference type="PANTHER" id="PTHR38663">
    <property type="match status" value="1"/>
</dbReference>
<dbReference type="InterPro" id="IPR036188">
    <property type="entry name" value="FAD/NAD-bd_sf"/>
</dbReference>